<name>A0A5C6M6Z7_9PLAN</name>
<dbReference type="AlphaFoldDB" id="A0A5C6M6Z7"/>
<gene>
    <name evidence="1" type="ORF">E3A20_09540</name>
</gene>
<proteinExistence type="predicted"/>
<evidence type="ECO:0000313" key="2">
    <source>
        <dbReference type="Proteomes" id="UP000321083"/>
    </source>
</evidence>
<dbReference type="Proteomes" id="UP000321083">
    <property type="component" value="Unassembled WGS sequence"/>
</dbReference>
<evidence type="ECO:0000313" key="1">
    <source>
        <dbReference type="EMBL" id="TWW09919.1"/>
    </source>
</evidence>
<accession>A0A5C6M6Z7</accession>
<reference evidence="1 2" key="2">
    <citation type="submission" date="2019-08" db="EMBL/GenBank/DDBJ databases">
        <authorList>
            <person name="Henke P."/>
        </authorList>
    </citation>
    <scope>NUCLEOTIDE SEQUENCE [LARGE SCALE GENOMIC DNA]</scope>
    <source>
        <strain evidence="1">Phe10_nw2017</strain>
    </source>
</reference>
<comment type="caution">
    <text evidence="1">The sequence shown here is derived from an EMBL/GenBank/DDBJ whole genome shotgun (WGS) entry which is preliminary data.</text>
</comment>
<sequence length="508" mass="58835">MSGEIKRLTYNRHGPITSGPDAITEYKNPSVFIRPKKSYIPVPNFHDPEPPDIYIAVEKLKNLLPKVLNKWQLAQKELFSKTLPNNWEKYINKLYKQIWDDLPPLSKCRLFQASNSLFGNSDFNSLDFKDRLYLLNGLRTASFDGENYEDFLRASIGKIDQKILNKIKHIALAFYGNKNINEFLPIPIIKAIEASLQKHLVEPLTSLELPGFEDSIKSLGRGYVGMAFLVEIDKSKFVLKLPIAPPGRVHFKHFQYEQKNLKQYEEILKKYADQNPPEQDFIPRLIYDAKGEPLSKENEVTVTKYYQGKKLNMTKGEIHCNDENFRLNEEYIRSGLDDDFLLDFIDFYLRFAREGADLSDITLGNYFHNGASLAFFELAGPDPDISSRFQELKKLKAYSPIAACIFTLLTAISTLEQPRVSERYGEFLREQVRAKESFGAEDFFIHRIAQLLKVFNQAIKKDILNRQELQEGIEYLYKVCSSPNVNPNLKISQRGLEYLGWLKEWIKK</sequence>
<reference evidence="1 2" key="1">
    <citation type="submission" date="2019-08" db="EMBL/GenBank/DDBJ databases">
        <title>100 year-old enigma solved: identification of Planctomyces bekefii, the type genus and species of the phylum Planctomycetes.</title>
        <authorList>
            <person name="Svetlana D.N."/>
            <person name="Overmann J."/>
        </authorList>
    </citation>
    <scope>NUCLEOTIDE SEQUENCE [LARGE SCALE GENOMIC DNA]</scope>
    <source>
        <strain evidence="1">Phe10_nw2017</strain>
    </source>
</reference>
<dbReference type="EMBL" id="SRHE01000148">
    <property type="protein sequence ID" value="TWW09919.1"/>
    <property type="molecule type" value="Genomic_DNA"/>
</dbReference>
<organism evidence="1 2">
    <name type="scientific">Planctomyces bekefii</name>
    <dbReference type="NCBI Taxonomy" id="1653850"/>
    <lineage>
        <taxon>Bacteria</taxon>
        <taxon>Pseudomonadati</taxon>
        <taxon>Planctomycetota</taxon>
        <taxon>Planctomycetia</taxon>
        <taxon>Planctomycetales</taxon>
        <taxon>Planctomycetaceae</taxon>
        <taxon>Planctomyces</taxon>
    </lineage>
</organism>
<protein>
    <submittedName>
        <fullName evidence="1">Uncharacterized protein</fullName>
    </submittedName>
</protein>
<keyword evidence="2" id="KW-1185">Reference proteome</keyword>